<dbReference type="PROSITE" id="PS50932">
    <property type="entry name" value="HTH_LACI_2"/>
    <property type="match status" value="1"/>
</dbReference>
<dbReference type="AlphaFoldDB" id="A0A372IL27"/>
<name>A0A372IL27_9BACT</name>
<keyword evidence="3" id="KW-0238">DNA-binding</keyword>
<evidence type="ECO:0000256" key="1">
    <source>
        <dbReference type="ARBA" id="ARBA00022491"/>
    </source>
</evidence>
<sequence length="352" mass="37766">MAMALQRPQTKEKKIPDQTGIRQVAKRAGVGIGSVSRVFSGAAGVSDQMRARVLRAAEIVGYSPNMLAQALRRQKTQSVGFVVSDIANPLVSSIIHGAEAVLSAAGYSLLLTNSGGEPAVDARRIRLLQQRRVDGLILLPAVEDDPAMLAALGASGIPLVVIDRSLPDSIEARYVYSDHYTGVGQAARHLLELGHRSLGVIVGLDVRPSRERIRAVTDAYRERKMKPKFLVDAGPLSAEHGAATMKRWLSAPNPPTAVILGGNQLLVGALETIRSRNLRLGRDLSLVVCDDVPLGRLFDPPISTVMRDTDLMGQTAARFLLDAISQPEQAASIAVLPTWYVPRVSCGAPVTR</sequence>
<dbReference type="SUPFAM" id="SSF53822">
    <property type="entry name" value="Periplasmic binding protein-like I"/>
    <property type="match status" value="1"/>
</dbReference>
<dbReference type="InterPro" id="IPR010982">
    <property type="entry name" value="Lambda_DNA-bd_dom_sf"/>
</dbReference>
<keyword evidence="4" id="KW-0804">Transcription</keyword>
<feature type="domain" description="HTH lacI-type" evidence="5">
    <location>
        <begin position="19"/>
        <end position="73"/>
    </location>
</feature>
<dbReference type="Pfam" id="PF13377">
    <property type="entry name" value="Peripla_BP_3"/>
    <property type="match status" value="1"/>
</dbReference>
<comment type="caution">
    <text evidence="6">The sequence shown here is derived from an EMBL/GenBank/DDBJ whole genome shotgun (WGS) entry which is preliminary data.</text>
</comment>
<dbReference type="GO" id="GO:0003700">
    <property type="term" value="F:DNA-binding transcription factor activity"/>
    <property type="evidence" value="ECO:0007669"/>
    <property type="project" value="TreeGrafter"/>
</dbReference>
<dbReference type="InterPro" id="IPR000843">
    <property type="entry name" value="HTH_LacI"/>
</dbReference>
<proteinExistence type="predicted"/>
<keyword evidence="7" id="KW-1185">Reference proteome</keyword>
<evidence type="ECO:0000256" key="4">
    <source>
        <dbReference type="ARBA" id="ARBA00023163"/>
    </source>
</evidence>
<gene>
    <name evidence="6" type="ORF">D0Y96_14170</name>
</gene>
<evidence type="ECO:0000256" key="2">
    <source>
        <dbReference type="ARBA" id="ARBA00023015"/>
    </source>
</evidence>
<evidence type="ECO:0000313" key="6">
    <source>
        <dbReference type="EMBL" id="RFU15604.1"/>
    </source>
</evidence>
<dbReference type="SMART" id="SM00354">
    <property type="entry name" value="HTH_LACI"/>
    <property type="match status" value="1"/>
</dbReference>
<accession>A0A372IL27</accession>
<dbReference type="InterPro" id="IPR028082">
    <property type="entry name" value="Peripla_BP_I"/>
</dbReference>
<keyword evidence="2" id="KW-0805">Transcription regulation</keyword>
<dbReference type="SUPFAM" id="SSF47413">
    <property type="entry name" value="lambda repressor-like DNA-binding domains"/>
    <property type="match status" value="1"/>
</dbReference>
<evidence type="ECO:0000313" key="7">
    <source>
        <dbReference type="Proteomes" id="UP000264702"/>
    </source>
</evidence>
<dbReference type="Gene3D" id="3.40.50.2300">
    <property type="match status" value="2"/>
</dbReference>
<protein>
    <submittedName>
        <fullName evidence="6">LacI family transcriptional regulator</fullName>
    </submittedName>
</protein>
<organism evidence="6 7">
    <name type="scientific">Paracidobacterium acidisoli</name>
    <dbReference type="NCBI Taxonomy" id="2303751"/>
    <lineage>
        <taxon>Bacteria</taxon>
        <taxon>Pseudomonadati</taxon>
        <taxon>Acidobacteriota</taxon>
        <taxon>Terriglobia</taxon>
        <taxon>Terriglobales</taxon>
        <taxon>Acidobacteriaceae</taxon>
        <taxon>Paracidobacterium</taxon>
    </lineage>
</organism>
<dbReference type="Gene3D" id="1.10.260.40">
    <property type="entry name" value="lambda repressor-like DNA-binding domains"/>
    <property type="match status" value="1"/>
</dbReference>
<keyword evidence="1" id="KW-0678">Repressor</keyword>
<dbReference type="CDD" id="cd01392">
    <property type="entry name" value="HTH_LacI"/>
    <property type="match status" value="1"/>
</dbReference>
<dbReference type="InterPro" id="IPR046335">
    <property type="entry name" value="LacI/GalR-like_sensor"/>
</dbReference>
<reference evidence="6 7" key="1">
    <citation type="submission" date="2018-08" db="EMBL/GenBank/DDBJ databases">
        <title>Acidipila sp. 4G-K13, an acidobacterium isolated from forest soil.</title>
        <authorList>
            <person name="Gao Z.-H."/>
            <person name="Qiu L.-H."/>
        </authorList>
    </citation>
    <scope>NUCLEOTIDE SEQUENCE [LARGE SCALE GENOMIC DNA]</scope>
    <source>
        <strain evidence="6 7">4G-K13</strain>
    </source>
</reference>
<dbReference type="GO" id="GO:0000976">
    <property type="term" value="F:transcription cis-regulatory region binding"/>
    <property type="evidence" value="ECO:0007669"/>
    <property type="project" value="TreeGrafter"/>
</dbReference>
<dbReference type="PANTHER" id="PTHR30146">
    <property type="entry name" value="LACI-RELATED TRANSCRIPTIONAL REPRESSOR"/>
    <property type="match status" value="1"/>
</dbReference>
<evidence type="ECO:0000256" key="3">
    <source>
        <dbReference type="ARBA" id="ARBA00023125"/>
    </source>
</evidence>
<dbReference type="PANTHER" id="PTHR30146:SF148">
    <property type="entry name" value="HTH-TYPE TRANSCRIPTIONAL REPRESSOR PURR-RELATED"/>
    <property type="match status" value="1"/>
</dbReference>
<dbReference type="Proteomes" id="UP000264702">
    <property type="component" value="Unassembled WGS sequence"/>
</dbReference>
<dbReference type="EMBL" id="QVQT01000005">
    <property type="protein sequence ID" value="RFU15604.1"/>
    <property type="molecule type" value="Genomic_DNA"/>
</dbReference>
<evidence type="ECO:0000259" key="5">
    <source>
        <dbReference type="PROSITE" id="PS50932"/>
    </source>
</evidence>
<dbReference type="Pfam" id="PF00356">
    <property type="entry name" value="LacI"/>
    <property type="match status" value="1"/>
</dbReference>